<feature type="signal peptide" evidence="8">
    <location>
        <begin position="1"/>
        <end position="32"/>
    </location>
</feature>
<dbReference type="InterPro" id="IPR051048">
    <property type="entry name" value="Peptidase_S8/S53_subtilisin"/>
</dbReference>
<dbReference type="PROSITE" id="PS00137">
    <property type="entry name" value="SUBTILASE_HIS"/>
    <property type="match status" value="1"/>
</dbReference>
<dbReference type="RefSeq" id="WP_185007046.1">
    <property type="nucleotide sequence ID" value="NZ_BAAAUI010000030.1"/>
</dbReference>
<evidence type="ECO:0000256" key="7">
    <source>
        <dbReference type="SAM" id="MobiDB-lite"/>
    </source>
</evidence>
<feature type="active site" description="Charge relay system" evidence="5 6">
    <location>
        <position position="218"/>
    </location>
</feature>
<evidence type="ECO:0000313" key="11">
    <source>
        <dbReference type="Proteomes" id="UP000533598"/>
    </source>
</evidence>
<name>A0A7W7CGP2_9PSEU</name>
<comment type="caution">
    <text evidence="10">The sequence shown here is derived from an EMBL/GenBank/DDBJ whole genome shotgun (WGS) entry which is preliminary data.</text>
</comment>
<evidence type="ECO:0000256" key="2">
    <source>
        <dbReference type="ARBA" id="ARBA00022670"/>
    </source>
</evidence>
<dbReference type="Gene3D" id="3.40.50.200">
    <property type="entry name" value="Peptidase S8/S53 domain"/>
    <property type="match status" value="1"/>
</dbReference>
<proteinExistence type="inferred from homology"/>
<dbReference type="InterPro" id="IPR022398">
    <property type="entry name" value="Peptidase_S8_His-AS"/>
</dbReference>
<keyword evidence="8" id="KW-0732">Signal</keyword>
<dbReference type="SUPFAM" id="SSF52743">
    <property type="entry name" value="Subtilisin-like"/>
    <property type="match status" value="1"/>
</dbReference>
<dbReference type="GO" id="GO:0004252">
    <property type="term" value="F:serine-type endopeptidase activity"/>
    <property type="evidence" value="ECO:0007669"/>
    <property type="project" value="UniProtKB-UniRule"/>
</dbReference>
<organism evidence="10 11">
    <name type="scientific">Crossiella cryophila</name>
    <dbReference type="NCBI Taxonomy" id="43355"/>
    <lineage>
        <taxon>Bacteria</taxon>
        <taxon>Bacillati</taxon>
        <taxon>Actinomycetota</taxon>
        <taxon>Actinomycetes</taxon>
        <taxon>Pseudonocardiales</taxon>
        <taxon>Pseudonocardiaceae</taxon>
        <taxon>Crossiella</taxon>
    </lineage>
</organism>
<dbReference type="Proteomes" id="UP000533598">
    <property type="component" value="Unassembled WGS sequence"/>
</dbReference>
<dbReference type="PANTHER" id="PTHR43399">
    <property type="entry name" value="SUBTILISIN-RELATED"/>
    <property type="match status" value="1"/>
</dbReference>
<keyword evidence="2 6" id="KW-0645">Protease</keyword>
<evidence type="ECO:0000256" key="8">
    <source>
        <dbReference type="SAM" id="SignalP"/>
    </source>
</evidence>
<feature type="chain" id="PRO_5031155429" evidence="8">
    <location>
        <begin position="33"/>
        <end position="1193"/>
    </location>
</feature>
<dbReference type="InterPro" id="IPR000209">
    <property type="entry name" value="Peptidase_S8/S53_dom"/>
</dbReference>
<keyword evidence="3 6" id="KW-0378">Hydrolase</keyword>
<evidence type="ECO:0000259" key="9">
    <source>
        <dbReference type="Pfam" id="PF00082"/>
    </source>
</evidence>
<feature type="active site" description="Charge relay system" evidence="5 6">
    <location>
        <position position="423"/>
    </location>
</feature>
<feature type="active site" description="Charge relay system" evidence="5 6">
    <location>
        <position position="250"/>
    </location>
</feature>
<evidence type="ECO:0000256" key="3">
    <source>
        <dbReference type="ARBA" id="ARBA00022801"/>
    </source>
</evidence>
<evidence type="ECO:0000256" key="4">
    <source>
        <dbReference type="ARBA" id="ARBA00022825"/>
    </source>
</evidence>
<dbReference type="GO" id="GO:0006508">
    <property type="term" value="P:proteolysis"/>
    <property type="evidence" value="ECO:0007669"/>
    <property type="project" value="UniProtKB-KW"/>
</dbReference>
<dbReference type="Pfam" id="PF00082">
    <property type="entry name" value="Peptidase_S8"/>
    <property type="match status" value="1"/>
</dbReference>
<dbReference type="EMBL" id="JACHMH010000001">
    <property type="protein sequence ID" value="MBB4680907.1"/>
    <property type="molecule type" value="Genomic_DNA"/>
</dbReference>
<reference evidence="10 11" key="1">
    <citation type="submission" date="2020-08" db="EMBL/GenBank/DDBJ databases">
        <title>Sequencing the genomes of 1000 actinobacteria strains.</title>
        <authorList>
            <person name="Klenk H.-P."/>
        </authorList>
    </citation>
    <scope>NUCLEOTIDE SEQUENCE [LARGE SCALE GENOMIC DNA]</scope>
    <source>
        <strain evidence="10 11">DSM 44230</strain>
    </source>
</reference>
<keyword evidence="11" id="KW-1185">Reference proteome</keyword>
<dbReference type="InterPro" id="IPR036852">
    <property type="entry name" value="Peptidase_S8/S53_dom_sf"/>
</dbReference>
<dbReference type="PROSITE" id="PS00138">
    <property type="entry name" value="SUBTILASE_SER"/>
    <property type="match status" value="1"/>
</dbReference>
<protein>
    <submittedName>
        <fullName evidence="10">Subtilisin family serine protease</fullName>
    </submittedName>
</protein>
<dbReference type="Gene3D" id="3.50.30.30">
    <property type="match status" value="1"/>
</dbReference>
<sequence length="1193" mass="124779">MGTYFSHGRRWGATVALLALAGSALTPAAASAEPPPSAAPAQRVITLLSGDQVVVRGQDVVTVRPGPGREDLAFHKVILNGHRFVYPADALPLVRAGRLDETLFDVTELLRQRFDETGALPVLLTRPPQSRARRDLPAASTVTRELPALGVTALTRPTERAGEFWASLTGPSLRAAEGKFWLNRRLSLNLDQSAAVIGAPQAWQAGGTGAGVKVGVLDSGYDQQHPDLAGRVAAAESFLQGVPVQDTNGHGTHVASTIAGTGKASGGRYRGIAYDANLLIGKVCDEYCPEDSILAGMQWAADQGAKVVNMSLGGPPTDGTDPLSQAVNTLSAQKGTLFVIAAGNNGSQEAVESPGSADAALTVAASTKSGQLAAFSARGPRHLDHAAKPDITAPGVDIVAARAAGALPQFAVSEQYLRISGTSMATPHVAGAAAVLAQQNPGWTGERLKAALMGTAAPLTGVDVFGQGVGRLDLARAHQQRVRVEPASLSMGSVPTGGEQPEKRKLKYSNDSDRPVTLKLDLPAHGGLLTADAEQVTVPAKGSAEVTVTADFTKATGLVGARLTATGEGVQLRTSVVAERRPADHIVTVKSFSHQGKTDASTVVVLQDLDTGKARILHNSSEGVPAGRYRVIGQVIDTEYPPGLPYGVFTDRVKLVQEITVDRDVEIVLDGRKAKPVRVRVDDPQAVQTPFQLGHEVGVFSDLPGKQRAGVSMVSKPGREFVVASAPAPGIVLYSNTSWNRPLLSAKLGDLELNPRDLNPLGFRGERTAKVADTGGGTPEEIAKVEVRGAFALMQPGRQPTVEINRRIAAAFTAGAAGVILDDAGAEYRPEWTGPVINIYGAASAALRAQPGGSVTIRGVANSPSLYVLHDRITGKLPDGIDWPHAAKDLGKARTRIAQPGTGELATDIQANVQVGGMWFGSVAPVRVPVELDVYYTPGLEWITGAAVGQTQNAAYGIQETLPVTFRAGQIVKQSLFTGPFGPELHRPAITRTGDKVRVELPMFTQSGGLPASGYFSPDFDKGSTSLSANGKRIGGSDVPGIATVDVPERRQPLELTVAGTRALPGVDLGTKSSATWKFHSGRTAKETSLPLLDIRYDLPLDLANRAKQGEFAFTVNAAHQSGSGGRGAVAVTMEVSTDDGATWQPVPVLPAGKSWTAKVTNPAGGFVSLRTKAIDADGGSVTETLVRAYRVG</sequence>
<dbReference type="PRINTS" id="PR00723">
    <property type="entry name" value="SUBTILISIN"/>
</dbReference>
<gene>
    <name evidence="10" type="ORF">HNR67_007025</name>
</gene>
<dbReference type="AlphaFoldDB" id="A0A7W7CGP2"/>
<dbReference type="PANTHER" id="PTHR43399:SF4">
    <property type="entry name" value="CELL WALL-ASSOCIATED PROTEASE"/>
    <property type="match status" value="1"/>
</dbReference>
<evidence type="ECO:0000256" key="6">
    <source>
        <dbReference type="PROSITE-ProRule" id="PRU01240"/>
    </source>
</evidence>
<feature type="compositionally biased region" description="Basic and acidic residues" evidence="7">
    <location>
        <begin position="500"/>
        <end position="509"/>
    </location>
</feature>
<feature type="region of interest" description="Disordered" evidence="7">
    <location>
        <begin position="485"/>
        <end position="509"/>
    </location>
</feature>
<comment type="similarity">
    <text evidence="1 6">Belongs to the peptidase S8 family.</text>
</comment>
<dbReference type="PROSITE" id="PS51892">
    <property type="entry name" value="SUBTILASE"/>
    <property type="match status" value="1"/>
</dbReference>
<evidence type="ECO:0000313" key="10">
    <source>
        <dbReference type="EMBL" id="MBB4680907.1"/>
    </source>
</evidence>
<keyword evidence="4 6" id="KW-0720">Serine protease</keyword>
<evidence type="ECO:0000256" key="1">
    <source>
        <dbReference type="ARBA" id="ARBA00011073"/>
    </source>
</evidence>
<evidence type="ECO:0000256" key="5">
    <source>
        <dbReference type="PIRSR" id="PIRSR615500-1"/>
    </source>
</evidence>
<dbReference type="InterPro" id="IPR015500">
    <property type="entry name" value="Peptidase_S8_subtilisin-rel"/>
</dbReference>
<accession>A0A7W7CGP2</accession>
<dbReference type="InterPro" id="IPR023828">
    <property type="entry name" value="Peptidase_S8_Ser-AS"/>
</dbReference>
<feature type="domain" description="Peptidase S8/S53" evidence="9">
    <location>
        <begin position="209"/>
        <end position="460"/>
    </location>
</feature>